<comment type="similarity">
    <text evidence="2">Belongs to the HMG-CoA lyase family.</text>
</comment>
<evidence type="ECO:0000313" key="9">
    <source>
        <dbReference type="Proteomes" id="UP000789396"/>
    </source>
</evidence>
<dbReference type="PANTHER" id="PTHR42738:SF7">
    <property type="entry name" value="HYDROXYMETHYLGLUTARYL-COA LYASE"/>
    <property type="match status" value="1"/>
</dbReference>
<feature type="domain" description="Pyruvate carboxyltransferase" evidence="7">
    <location>
        <begin position="4"/>
        <end position="127"/>
    </location>
</feature>
<dbReference type="Proteomes" id="UP000789396">
    <property type="component" value="Unassembled WGS sequence"/>
</dbReference>
<dbReference type="EMBL" id="CAJVPZ010033031">
    <property type="protein sequence ID" value="CAG8743318.1"/>
    <property type="molecule type" value="Genomic_DNA"/>
</dbReference>
<accession>A0A9N9INE4</accession>
<dbReference type="AlphaFoldDB" id="A0A9N9INE4"/>
<keyword evidence="5" id="KW-0456">Lyase</keyword>
<evidence type="ECO:0000256" key="5">
    <source>
        <dbReference type="ARBA" id="ARBA00023239"/>
    </source>
</evidence>
<feature type="non-terminal residue" evidence="8">
    <location>
        <position position="127"/>
    </location>
</feature>
<dbReference type="GO" id="GO:0004419">
    <property type="term" value="F:hydroxymethylglutaryl-CoA lyase activity"/>
    <property type="evidence" value="ECO:0007669"/>
    <property type="project" value="UniProtKB-EC"/>
</dbReference>
<evidence type="ECO:0000313" key="8">
    <source>
        <dbReference type="EMBL" id="CAG8743318.1"/>
    </source>
</evidence>
<dbReference type="InterPro" id="IPR000891">
    <property type="entry name" value="PYR_CT"/>
</dbReference>
<dbReference type="Gene3D" id="3.20.20.70">
    <property type="entry name" value="Aldolase class I"/>
    <property type="match status" value="1"/>
</dbReference>
<keyword evidence="9" id="KW-1185">Reference proteome</keyword>
<dbReference type="GO" id="GO:0006552">
    <property type="term" value="P:L-leucine catabolic process"/>
    <property type="evidence" value="ECO:0007669"/>
    <property type="project" value="TreeGrafter"/>
</dbReference>
<dbReference type="SUPFAM" id="SSF51569">
    <property type="entry name" value="Aldolase"/>
    <property type="match status" value="1"/>
</dbReference>
<evidence type="ECO:0000256" key="2">
    <source>
        <dbReference type="ARBA" id="ARBA00009405"/>
    </source>
</evidence>
<dbReference type="GO" id="GO:0046872">
    <property type="term" value="F:metal ion binding"/>
    <property type="evidence" value="ECO:0007669"/>
    <property type="project" value="UniProtKB-KW"/>
</dbReference>
<keyword evidence="4" id="KW-0479">Metal-binding</keyword>
<dbReference type="InterPro" id="IPR043594">
    <property type="entry name" value="HMGL"/>
</dbReference>
<comment type="caution">
    <text evidence="8">The sequence shown here is derived from an EMBL/GenBank/DDBJ whole genome shotgun (WGS) entry which is preliminary data.</text>
</comment>
<dbReference type="GO" id="GO:0046951">
    <property type="term" value="P:ketone body biosynthetic process"/>
    <property type="evidence" value="ECO:0007669"/>
    <property type="project" value="TreeGrafter"/>
</dbReference>
<organism evidence="8 9">
    <name type="scientific">Racocetra fulgida</name>
    <dbReference type="NCBI Taxonomy" id="60492"/>
    <lineage>
        <taxon>Eukaryota</taxon>
        <taxon>Fungi</taxon>
        <taxon>Fungi incertae sedis</taxon>
        <taxon>Mucoromycota</taxon>
        <taxon>Glomeromycotina</taxon>
        <taxon>Glomeromycetes</taxon>
        <taxon>Diversisporales</taxon>
        <taxon>Gigasporaceae</taxon>
        <taxon>Racocetra</taxon>
    </lineage>
</organism>
<dbReference type="EC" id="4.1.3.4" evidence="3"/>
<sequence length="127" mass="13668">MSDATEVMAKITRKSGVDYPVLVPNLTGLQKAISSDVKEIAIFASASETFSKRNINCTINESLERFQDVVDIANAERIAIRGYVSCVLGCPYEGEISPIAVATIAEKLYKMGCYEISLADTIGVGTP</sequence>
<comment type="pathway">
    <text evidence="1">Metabolic intermediate metabolism; (S)-3-hydroxy-3-methylglutaryl-CoA degradation; acetoacetate from (S)-3-hydroxy-3-methylglutaryl-CoA: step 1/1.</text>
</comment>
<protein>
    <recommendedName>
        <fullName evidence="3">hydroxymethylglutaryl-CoA lyase</fullName>
        <ecNumber evidence="3">4.1.3.4</ecNumber>
    </recommendedName>
</protein>
<name>A0A9N9INE4_9GLOM</name>
<dbReference type="PANTHER" id="PTHR42738">
    <property type="entry name" value="HYDROXYMETHYLGLUTARYL-COA LYASE"/>
    <property type="match status" value="1"/>
</dbReference>
<dbReference type="InterPro" id="IPR013785">
    <property type="entry name" value="Aldolase_TIM"/>
</dbReference>
<evidence type="ECO:0000256" key="3">
    <source>
        <dbReference type="ARBA" id="ARBA00012910"/>
    </source>
</evidence>
<gene>
    <name evidence="8" type="ORF">RFULGI_LOCUS13040</name>
</gene>
<dbReference type="Pfam" id="PF00682">
    <property type="entry name" value="HMGL-like"/>
    <property type="match status" value="1"/>
</dbReference>
<reference evidence="8" key="1">
    <citation type="submission" date="2021-06" db="EMBL/GenBank/DDBJ databases">
        <authorList>
            <person name="Kallberg Y."/>
            <person name="Tangrot J."/>
            <person name="Rosling A."/>
        </authorList>
    </citation>
    <scope>NUCLEOTIDE SEQUENCE</scope>
    <source>
        <strain evidence="8">IN212</strain>
    </source>
</reference>
<dbReference type="OrthoDB" id="1905920at2759"/>
<evidence type="ECO:0000256" key="4">
    <source>
        <dbReference type="ARBA" id="ARBA00022723"/>
    </source>
</evidence>
<proteinExistence type="inferred from homology"/>
<evidence type="ECO:0000256" key="6">
    <source>
        <dbReference type="ARBA" id="ARBA00049877"/>
    </source>
</evidence>
<evidence type="ECO:0000256" key="1">
    <source>
        <dbReference type="ARBA" id="ARBA00005143"/>
    </source>
</evidence>
<comment type="catalytic activity">
    <reaction evidence="6">
        <text>(3S)-3-hydroxy-3-methylglutaryl-CoA = acetoacetate + acetyl-CoA</text>
        <dbReference type="Rhea" id="RHEA:24404"/>
        <dbReference type="ChEBI" id="CHEBI:13705"/>
        <dbReference type="ChEBI" id="CHEBI:43074"/>
        <dbReference type="ChEBI" id="CHEBI:57288"/>
        <dbReference type="EC" id="4.1.3.4"/>
    </reaction>
</comment>
<evidence type="ECO:0000259" key="7">
    <source>
        <dbReference type="Pfam" id="PF00682"/>
    </source>
</evidence>